<name>A0AAI9ECB4_9PEZI</name>
<evidence type="ECO:0000256" key="2">
    <source>
        <dbReference type="ARBA" id="ARBA00023054"/>
    </source>
</evidence>
<comment type="caution">
    <text evidence="5">The sequence shown here is derived from an EMBL/GenBank/DDBJ whole genome shotgun (WGS) entry which is preliminary data.</text>
</comment>
<feature type="compositionally biased region" description="Basic and acidic residues" evidence="4">
    <location>
        <begin position="234"/>
        <end position="246"/>
    </location>
</feature>
<dbReference type="AlphaFoldDB" id="A0AAI9ECB4"/>
<sequence>MSLTLKLVSLTIRTLAKPIGNYIKRQAKEHEGFRRFAVSSAQRVHRFDMRMRLGILHDPEAQQRMHEREQRAAEEKKRRAETPTVRSEAEQKAYDEQKAKASSEEGSEKKEDKPHKVKIRPLSESRAIELGANFFSEAFIFGVAVGVLLFENWRSRRKESARRDEVAERLEQLESEVESLRAKLDPDLETLHDLSERIKEAKQRRESGNWWNPLTWGPARTPEDTAIMEEGRDVGKSVTQDEEHVVPMRKSQALTEKEEAPHSVTDKPAEQSKQDDGKTQPEQKAEEKKPSDVKKEEKSPSDVLGLRGADLGGHDISLPLATQQDPGTGQEVQSRQLRFVLLSPLDVTDANVQATRERIRQLGISLDMQPAAVVFVLSCPRDSSFHSAKALALASDDEEQANTTAMLAYAKIQAELINIHGVSRISVLPLTKLEDLPELLKKHRTAVAGHTPLRMAQQPPSTTARELLQLCTADPPMREQVGHILSDIFPDLPTLAEACTILCSPPSSSSPSTRAAATQASSHYFQNTETDAELRSSQPWHYSPDPAVSNARARLRQLEDAVGFRQCEAVMEFWKTEHAPTHDS</sequence>
<reference evidence="5" key="1">
    <citation type="submission" date="2023-11" db="EMBL/GenBank/DDBJ databases">
        <authorList>
            <person name="Alioto T."/>
            <person name="Alioto T."/>
            <person name="Gomez Garrido J."/>
        </authorList>
    </citation>
    <scope>NUCLEOTIDE SEQUENCE</scope>
</reference>
<feature type="coiled-coil region" evidence="3">
    <location>
        <begin position="156"/>
        <end position="183"/>
    </location>
</feature>
<dbReference type="Pfam" id="PF07047">
    <property type="entry name" value="OPA3"/>
    <property type="match status" value="1"/>
</dbReference>
<dbReference type="EMBL" id="CAVMBE010000041">
    <property type="protein sequence ID" value="CAK4030850.1"/>
    <property type="molecule type" value="Genomic_DNA"/>
</dbReference>
<comment type="similarity">
    <text evidence="1">Belongs to the OPA3 family.</text>
</comment>
<evidence type="ECO:0008006" key="7">
    <source>
        <dbReference type="Google" id="ProtNLM"/>
    </source>
</evidence>
<protein>
    <recommendedName>
        <fullName evidence="7">OPA3-like protein</fullName>
    </recommendedName>
</protein>
<accession>A0AAI9ECB4</accession>
<evidence type="ECO:0000313" key="5">
    <source>
        <dbReference type="EMBL" id="CAK4030850.1"/>
    </source>
</evidence>
<feature type="region of interest" description="Disordered" evidence="4">
    <location>
        <begin position="234"/>
        <end position="332"/>
    </location>
</feature>
<evidence type="ECO:0000256" key="1">
    <source>
        <dbReference type="ARBA" id="ARBA00007584"/>
    </source>
</evidence>
<feature type="compositionally biased region" description="Basic and acidic residues" evidence="4">
    <location>
        <begin position="255"/>
        <end position="300"/>
    </location>
</feature>
<feature type="region of interest" description="Disordered" evidence="4">
    <location>
        <begin position="58"/>
        <end position="118"/>
    </location>
</feature>
<organism evidence="5 6">
    <name type="scientific">Lecanosticta acicola</name>
    <dbReference type="NCBI Taxonomy" id="111012"/>
    <lineage>
        <taxon>Eukaryota</taxon>
        <taxon>Fungi</taxon>
        <taxon>Dikarya</taxon>
        <taxon>Ascomycota</taxon>
        <taxon>Pezizomycotina</taxon>
        <taxon>Dothideomycetes</taxon>
        <taxon>Dothideomycetidae</taxon>
        <taxon>Mycosphaerellales</taxon>
        <taxon>Mycosphaerellaceae</taxon>
        <taxon>Lecanosticta</taxon>
    </lineage>
</organism>
<dbReference type="GO" id="GO:0005739">
    <property type="term" value="C:mitochondrion"/>
    <property type="evidence" value="ECO:0007669"/>
    <property type="project" value="TreeGrafter"/>
</dbReference>
<evidence type="ECO:0000256" key="3">
    <source>
        <dbReference type="SAM" id="Coils"/>
    </source>
</evidence>
<evidence type="ECO:0000256" key="4">
    <source>
        <dbReference type="SAM" id="MobiDB-lite"/>
    </source>
</evidence>
<keyword evidence="6" id="KW-1185">Reference proteome</keyword>
<gene>
    <name evidence="5" type="ORF">LECACI_7A006008</name>
</gene>
<feature type="compositionally biased region" description="Basic and acidic residues" evidence="4">
    <location>
        <begin position="58"/>
        <end position="114"/>
    </location>
</feature>
<proteinExistence type="inferred from homology"/>
<dbReference type="GO" id="GO:0019216">
    <property type="term" value="P:regulation of lipid metabolic process"/>
    <property type="evidence" value="ECO:0007669"/>
    <property type="project" value="TreeGrafter"/>
</dbReference>
<dbReference type="PANTHER" id="PTHR12499:SF0">
    <property type="entry name" value="OPTIC ATROPHY 3 PROTEIN"/>
    <property type="match status" value="1"/>
</dbReference>
<dbReference type="PANTHER" id="PTHR12499">
    <property type="entry name" value="OPTIC ATROPHY 3 PROTEIN OPA3"/>
    <property type="match status" value="1"/>
</dbReference>
<keyword evidence="2 3" id="KW-0175">Coiled coil</keyword>
<evidence type="ECO:0000313" key="6">
    <source>
        <dbReference type="Proteomes" id="UP001296104"/>
    </source>
</evidence>
<dbReference type="InterPro" id="IPR010754">
    <property type="entry name" value="OPA3-like"/>
</dbReference>
<feature type="compositionally biased region" description="Polar residues" evidence="4">
    <location>
        <begin position="320"/>
        <end position="332"/>
    </location>
</feature>
<dbReference type="Proteomes" id="UP001296104">
    <property type="component" value="Unassembled WGS sequence"/>
</dbReference>